<reference evidence="2" key="1">
    <citation type="submission" date="2023-01" db="EMBL/GenBank/DDBJ databases">
        <title>The chitinases involved in constricting ring structure development in the nematode-trapping fungus Drechslerella dactyloides.</title>
        <authorList>
            <person name="Wang R."/>
            <person name="Zhang L."/>
            <person name="Tang P."/>
            <person name="Li S."/>
            <person name="Liang L."/>
        </authorList>
    </citation>
    <scope>NUCLEOTIDE SEQUENCE</scope>
    <source>
        <strain evidence="2">YMF1.00031</strain>
    </source>
</reference>
<feature type="compositionally biased region" description="Basic and acidic residues" evidence="1">
    <location>
        <begin position="219"/>
        <end position="228"/>
    </location>
</feature>
<organism evidence="2 3">
    <name type="scientific">Drechslerella dactyloides</name>
    <name type="common">Nematode-trapping fungus</name>
    <name type="synonym">Arthrobotrys dactyloides</name>
    <dbReference type="NCBI Taxonomy" id="74499"/>
    <lineage>
        <taxon>Eukaryota</taxon>
        <taxon>Fungi</taxon>
        <taxon>Dikarya</taxon>
        <taxon>Ascomycota</taxon>
        <taxon>Pezizomycotina</taxon>
        <taxon>Orbiliomycetes</taxon>
        <taxon>Orbiliales</taxon>
        <taxon>Orbiliaceae</taxon>
        <taxon>Drechslerella</taxon>
    </lineage>
</organism>
<proteinExistence type="predicted"/>
<protein>
    <submittedName>
        <fullName evidence="2">Uncharacterized protein</fullName>
    </submittedName>
</protein>
<feature type="region of interest" description="Disordered" evidence="1">
    <location>
        <begin position="345"/>
        <end position="525"/>
    </location>
</feature>
<sequence length="686" mass="77147">MSSRLPVRLDRRQHSHQLENPRSSRRTFDKNASSESNYPGRQSANANSMEGSDVDHVMRDANEEAANDEATAAAVDDPEAKEDEEEEDSDEEPWGKKKPIKPRLIQDVLIPFPKPDQMVKAEDRDHTILANMKWIHNAQRAQMRERHVAEIKQVQQDLQKSIDWDIITNLYPPTQEGFKQFVNPIVRQSLNSPGRFLKPTPLDVLPAAHRTVLVQKDQFERLRREKQQDPSSMDVDPEPKSELSVAELEFYLEDMMAHEIAKRKEEELDLYMLQEEEKHPIYRSIQKKMNSGRPALSRSVTSKDEPPRKLARRTSLPPLRTTENLVNKMQGVTLTALSAKTPVSTTSAIAEEGPHSAGATRAAGSRRHSMQERRSSAASIAESALLRVNDRRSPGRDMDVEAPQPPASPPKDLEQPEVHQTHKRKASIDAVQTDETAPVAKDRRLSREIRPENVPPWRRNSTAERPDTTSPRWSAAQSTNYNPWSAETSEWAQARRRSEENPISPRDRSRSPGRRASDDTRSRNYWDPEARSWNVWAHVIQQQAGLTTQSTTARTHLSHDETQILLKVSHGENRTTTTGIESSHPKAPIGNTAGQAEREALIGRTEDMTPTGDRSGQRPGGREGRIKPSEDGEVGEVVVKLVTGARISRHRQTPHNIISLAGFEVLDAGGQMAVRGECLGSLVLID</sequence>
<feature type="region of interest" description="Disordered" evidence="1">
    <location>
        <begin position="219"/>
        <end position="240"/>
    </location>
</feature>
<feature type="compositionally biased region" description="Polar residues" evidence="1">
    <location>
        <begin position="30"/>
        <end position="50"/>
    </location>
</feature>
<accession>A0AAD6NKC1</accession>
<feature type="compositionally biased region" description="Acidic residues" evidence="1">
    <location>
        <begin position="76"/>
        <end position="92"/>
    </location>
</feature>
<feature type="compositionally biased region" description="Basic and acidic residues" evidence="1">
    <location>
        <begin position="388"/>
        <end position="399"/>
    </location>
</feature>
<feature type="compositionally biased region" description="Basic and acidic residues" evidence="1">
    <location>
        <begin position="411"/>
        <end position="420"/>
    </location>
</feature>
<evidence type="ECO:0000313" key="3">
    <source>
        <dbReference type="Proteomes" id="UP001221413"/>
    </source>
</evidence>
<gene>
    <name evidence="2" type="ORF">Dda_3903</name>
</gene>
<feature type="compositionally biased region" description="Basic and acidic residues" evidence="1">
    <location>
        <begin position="7"/>
        <end position="19"/>
    </location>
</feature>
<dbReference type="AlphaFoldDB" id="A0AAD6NKC1"/>
<name>A0AAD6NKC1_DREDA</name>
<feature type="compositionally biased region" description="Basic and acidic residues" evidence="1">
    <location>
        <begin position="596"/>
        <end position="607"/>
    </location>
</feature>
<comment type="caution">
    <text evidence="2">The sequence shown here is derived from an EMBL/GenBank/DDBJ whole genome shotgun (WGS) entry which is preliminary data.</text>
</comment>
<dbReference type="Proteomes" id="UP001221413">
    <property type="component" value="Unassembled WGS sequence"/>
</dbReference>
<feature type="compositionally biased region" description="Polar residues" evidence="1">
    <location>
        <begin position="468"/>
        <end position="491"/>
    </location>
</feature>
<feature type="compositionally biased region" description="Basic and acidic residues" evidence="1">
    <location>
        <begin position="496"/>
        <end position="525"/>
    </location>
</feature>
<feature type="compositionally biased region" description="Basic and acidic residues" evidence="1">
    <location>
        <begin position="53"/>
        <end position="62"/>
    </location>
</feature>
<keyword evidence="3" id="KW-1185">Reference proteome</keyword>
<feature type="compositionally biased region" description="Basic and acidic residues" evidence="1">
    <location>
        <begin position="620"/>
        <end position="630"/>
    </location>
</feature>
<evidence type="ECO:0000256" key="1">
    <source>
        <dbReference type="SAM" id="MobiDB-lite"/>
    </source>
</evidence>
<evidence type="ECO:0000313" key="2">
    <source>
        <dbReference type="EMBL" id="KAJ6261235.1"/>
    </source>
</evidence>
<feature type="region of interest" description="Disordered" evidence="1">
    <location>
        <begin position="568"/>
        <end position="631"/>
    </location>
</feature>
<feature type="region of interest" description="Disordered" evidence="1">
    <location>
        <begin position="1"/>
        <end position="100"/>
    </location>
</feature>
<dbReference type="EMBL" id="JAQGDS010000004">
    <property type="protein sequence ID" value="KAJ6261235.1"/>
    <property type="molecule type" value="Genomic_DNA"/>
</dbReference>
<feature type="region of interest" description="Disordered" evidence="1">
    <location>
        <begin position="288"/>
        <end position="321"/>
    </location>
</feature>
<feature type="compositionally biased region" description="Basic and acidic residues" evidence="1">
    <location>
        <begin position="440"/>
        <end position="451"/>
    </location>
</feature>